<dbReference type="EMBL" id="SLXT01000025">
    <property type="protein sequence ID" value="TCP61795.1"/>
    <property type="molecule type" value="Genomic_DNA"/>
</dbReference>
<evidence type="ECO:0000256" key="4">
    <source>
        <dbReference type="ARBA" id="ARBA00011771"/>
    </source>
</evidence>
<dbReference type="Proteomes" id="UP000294813">
    <property type="component" value="Unassembled WGS sequence"/>
</dbReference>
<feature type="binding site" evidence="8">
    <location>
        <position position="64"/>
    </location>
    <ligand>
        <name>Fe cation</name>
        <dbReference type="ChEBI" id="CHEBI:24875"/>
    </ligand>
</feature>
<evidence type="ECO:0000256" key="1">
    <source>
        <dbReference type="ARBA" id="ARBA00001967"/>
    </source>
</evidence>
<protein>
    <submittedName>
        <fullName evidence="10">Hydrogenase large subunit</fullName>
    </submittedName>
</protein>
<sequence>MAERIVVDPITRIEGHLRIEAKVEDGKIIDAASAGTMIRGLELILRERDPRDAWALIQRICGVCTTVHALTSLRAVEDALDIRIPRNAELIRNIMHCVIYIHDHVVHFYHLHAADWVDIPNALKADPVATAALAQSISKWPKSTAGYFRDVQNKLKAFVDGGQLGIFANAYWGHPAYKLPAEANLMAVAHYLEALDWQKNVVKIHTIFGGKNPHPNYVVGGMACSIDINGDNAINIERLNMVSRLIDEATEFVNQVYIPDLLAIASFYKDTAAYGGGLGNYMCYGDLPTTHIRDSASFLFPQGVILDRNLNEVYDVDPRDPAQIAEFTDHSWYENSKNGLHPWDGETAIKYTGPKPPYDTLDPTGNFEGKYSWLKSPRWKEKPMEVGPLARMLVGYAKKNAPTHDLIKEEVDKVLAHLAVGPEALFSTLGRTAARGIESRLAAVWLRQFFNELVANVKSGDQSTFNQDKWEPKTWPAEAKGVGLTEAPRGALGHWVQIKNGRIFNYQCVVPSTWNASPKDHKQQHGAYEASLIGTPLAKPEEPLELLRTIHSFDPCLACAAHLTDSENREITSVKVLG</sequence>
<comment type="subunit">
    <text evidence="4">Heterodimer of a large and a small subunit.</text>
</comment>
<dbReference type="PANTHER" id="PTHR42958">
    <property type="entry name" value="HYDROGENASE-2 LARGE CHAIN"/>
    <property type="match status" value="1"/>
</dbReference>
<dbReference type="AlphaFoldDB" id="A0A4R2RRJ9"/>
<proteinExistence type="inferred from homology"/>
<comment type="cofactor">
    <cofactor evidence="8">
        <name>Fe cation</name>
        <dbReference type="ChEBI" id="CHEBI:24875"/>
    </cofactor>
</comment>
<reference evidence="10 11" key="1">
    <citation type="submission" date="2019-03" db="EMBL/GenBank/DDBJ databases">
        <title>Genomic Encyclopedia of Type Strains, Phase IV (KMG-IV): sequencing the most valuable type-strain genomes for metagenomic binning, comparative biology and taxonomic classification.</title>
        <authorList>
            <person name="Goeker M."/>
        </authorList>
    </citation>
    <scope>NUCLEOTIDE SEQUENCE [LARGE SCALE GENOMIC DNA]</scope>
    <source>
        <strain evidence="10 11">DSM 11170</strain>
    </source>
</reference>
<keyword evidence="7 9" id="KW-0560">Oxidoreductase</keyword>
<name>A0A4R2RRJ9_9FIRM</name>
<gene>
    <name evidence="10" type="ORF">EDD73_12526</name>
</gene>
<dbReference type="GO" id="GO:0008901">
    <property type="term" value="F:ferredoxin hydrogenase activity"/>
    <property type="evidence" value="ECO:0007669"/>
    <property type="project" value="InterPro"/>
</dbReference>
<feature type="binding site" evidence="8">
    <location>
        <position position="559"/>
    </location>
    <ligand>
        <name>Fe cation</name>
        <dbReference type="ChEBI" id="CHEBI:24875"/>
    </ligand>
</feature>
<evidence type="ECO:0000313" key="11">
    <source>
        <dbReference type="Proteomes" id="UP000294813"/>
    </source>
</evidence>
<evidence type="ECO:0000313" key="10">
    <source>
        <dbReference type="EMBL" id="TCP61795.1"/>
    </source>
</evidence>
<evidence type="ECO:0000256" key="2">
    <source>
        <dbReference type="ARBA" id="ARBA00004196"/>
    </source>
</evidence>
<evidence type="ECO:0000256" key="6">
    <source>
        <dbReference type="ARBA" id="ARBA00022723"/>
    </source>
</evidence>
<dbReference type="Gene3D" id="1.10.645.10">
    <property type="entry name" value="Cytochrome-c3 Hydrogenase, chain B"/>
    <property type="match status" value="1"/>
</dbReference>
<keyword evidence="5 8" id="KW-0533">Nickel</keyword>
<organism evidence="10 11">
    <name type="scientific">Heliophilum fasciatum</name>
    <dbReference type="NCBI Taxonomy" id="35700"/>
    <lineage>
        <taxon>Bacteria</taxon>
        <taxon>Bacillati</taxon>
        <taxon>Bacillota</taxon>
        <taxon>Clostridia</taxon>
        <taxon>Eubacteriales</taxon>
        <taxon>Heliobacteriaceae</taxon>
        <taxon>Heliophilum</taxon>
    </lineage>
</organism>
<dbReference type="PROSITE" id="PS00508">
    <property type="entry name" value="NI_HGENASE_L_2"/>
    <property type="match status" value="1"/>
</dbReference>
<dbReference type="Pfam" id="PF00374">
    <property type="entry name" value="NiFeSe_Hases"/>
    <property type="match status" value="1"/>
</dbReference>
<evidence type="ECO:0000256" key="7">
    <source>
        <dbReference type="ARBA" id="ARBA00023002"/>
    </source>
</evidence>
<comment type="caution">
    <text evidence="10">The sequence shown here is derived from an EMBL/GenBank/DDBJ whole genome shotgun (WGS) entry which is preliminary data.</text>
</comment>
<keyword evidence="8" id="KW-0408">Iron</keyword>
<comment type="similarity">
    <text evidence="3 9">Belongs to the [NiFe]/[NiFeSe] hydrogenase large subunit family.</text>
</comment>
<feature type="binding site" evidence="8">
    <location>
        <position position="64"/>
    </location>
    <ligand>
        <name>Ni(2+)</name>
        <dbReference type="ChEBI" id="CHEBI:49786"/>
    </ligand>
</feature>
<feature type="binding site" evidence="8">
    <location>
        <position position="42"/>
    </location>
    <ligand>
        <name>Mg(2+)</name>
        <dbReference type="ChEBI" id="CHEBI:18420"/>
    </ligand>
</feature>
<dbReference type="PANTHER" id="PTHR42958:SF2">
    <property type="entry name" value="UPTAKE HYDROGENASE LARGE SUBUNIT"/>
    <property type="match status" value="1"/>
</dbReference>
<feature type="binding site" evidence="8">
    <location>
        <position position="61"/>
    </location>
    <ligand>
        <name>Ni(2+)</name>
        <dbReference type="ChEBI" id="CHEBI:49786"/>
    </ligand>
</feature>
<dbReference type="SUPFAM" id="SSF56762">
    <property type="entry name" value="HydB/Nqo4-like"/>
    <property type="match status" value="1"/>
</dbReference>
<dbReference type="OrthoDB" id="9761717at2"/>
<dbReference type="InterPro" id="IPR018194">
    <property type="entry name" value="Ni-dep_hyd_lsu_Ni_BS"/>
</dbReference>
<comment type="cofactor">
    <cofactor evidence="1 8">
        <name>Ni(2+)</name>
        <dbReference type="ChEBI" id="CHEBI:49786"/>
    </cofactor>
</comment>
<evidence type="ECO:0000256" key="8">
    <source>
        <dbReference type="PIRSR" id="PIRSR601501-1"/>
    </source>
</evidence>
<dbReference type="GO" id="GO:0016151">
    <property type="term" value="F:nickel cation binding"/>
    <property type="evidence" value="ECO:0007669"/>
    <property type="project" value="InterPro"/>
</dbReference>
<dbReference type="FunFam" id="1.10.645.10:FF:000002">
    <property type="entry name" value="Hydrogenase 2 large subunit"/>
    <property type="match status" value="1"/>
</dbReference>
<keyword evidence="6 8" id="KW-0479">Metal-binding</keyword>
<dbReference type="RefSeq" id="WP_131920211.1">
    <property type="nucleotide sequence ID" value="NZ_JAOQNU010000025.1"/>
</dbReference>
<feature type="binding site" evidence="8">
    <location>
        <position position="556"/>
    </location>
    <ligand>
        <name>Ni(2+)</name>
        <dbReference type="ChEBI" id="CHEBI:49786"/>
    </ligand>
</feature>
<evidence type="ECO:0000256" key="5">
    <source>
        <dbReference type="ARBA" id="ARBA00022596"/>
    </source>
</evidence>
<comment type="subcellular location">
    <subcellularLocation>
        <location evidence="2">Cell envelope</location>
    </subcellularLocation>
</comment>
<feature type="binding site" evidence="8">
    <location>
        <position position="562"/>
    </location>
    <ligand>
        <name>Mg(2+)</name>
        <dbReference type="ChEBI" id="CHEBI:18420"/>
    </ligand>
</feature>
<dbReference type="GO" id="GO:0030313">
    <property type="term" value="C:cell envelope"/>
    <property type="evidence" value="ECO:0007669"/>
    <property type="project" value="UniProtKB-SubCell"/>
</dbReference>
<dbReference type="PROSITE" id="PS00507">
    <property type="entry name" value="NI_HGENASE_L_1"/>
    <property type="match status" value="1"/>
</dbReference>
<evidence type="ECO:0000256" key="9">
    <source>
        <dbReference type="RuleBase" id="RU003896"/>
    </source>
</evidence>
<evidence type="ECO:0000256" key="3">
    <source>
        <dbReference type="ARBA" id="ARBA00009292"/>
    </source>
</evidence>
<dbReference type="InterPro" id="IPR029014">
    <property type="entry name" value="NiFe-Hase_large"/>
</dbReference>
<dbReference type="InterPro" id="IPR001501">
    <property type="entry name" value="Ni-dep_hyd_lsu"/>
</dbReference>
<dbReference type="InterPro" id="IPR050867">
    <property type="entry name" value="NiFe/NiFeSe_hydrgnase_LSU"/>
</dbReference>
<keyword evidence="11" id="KW-1185">Reference proteome</keyword>
<accession>A0A4R2RRJ9</accession>
<keyword evidence="8" id="KW-0460">Magnesium</keyword>